<keyword evidence="4 5" id="KW-0408">Iron</keyword>
<keyword evidence="7" id="KW-0812">Transmembrane</keyword>
<protein>
    <recommendedName>
        <fullName evidence="10">Pisatin demethylase</fullName>
    </recommendedName>
</protein>
<reference evidence="8 9" key="1">
    <citation type="journal article" date="2014" name="Genome Biol. Evol.">
        <title>Comparative genomics and transcriptomics analyses reveal divergent lifestyle features of nematode endoparasitic fungus Hirsutella minnesotensis.</title>
        <authorList>
            <person name="Lai Y."/>
            <person name="Liu K."/>
            <person name="Zhang X."/>
            <person name="Zhang X."/>
            <person name="Li K."/>
            <person name="Wang N."/>
            <person name="Shu C."/>
            <person name="Wu Y."/>
            <person name="Wang C."/>
            <person name="Bushley K.E."/>
            <person name="Xiang M."/>
            <person name="Liu X."/>
        </authorList>
    </citation>
    <scope>NUCLEOTIDE SEQUENCE [LARGE SCALE GENOMIC DNA]</scope>
    <source>
        <strain evidence="8 9">3608</strain>
    </source>
</reference>
<evidence type="ECO:0000256" key="2">
    <source>
        <dbReference type="ARBA" id="ARBA00022617"/>
    </source>
</evidence>
<evidence type="ECO:0000256" key="7">
    <source>
        <dbReference type="SAM" id="Phobius"/>
    </source>
</evidence>
<evidence type="ECO:0000256" key="3">
    <source>
        <dbReference type="ARBA" id="ARBA00022723"/>
    </source>
</evidence>
<dbReference type="PANTHER" id="PTHR24305:SF190">
    <property type="entry name" value="P450, PUTATIVE (EUROFUNG)-RELATED"/>
    <property type="match status" value="1"/>
</dbReference>
<dbReference type="GO" id="GO:0016705">
    <property type="term" value="F:oxidoreductase activity, acting on paired donors, with incorporation or reduction of molecular oxygen"/>
    <property type="evidence" value="ECO:0007669"/>
    <property type="project" value="InterPro"/>
</dbReference>
<keyword evidence="6" id="KW-0560">Oxidoreductase</keyword>
<dbReference type="Gene3D" id="1.10.630.10">
    <property type="entry name" value="Cytochrome P450"/>
    <property type="match status" value="1"/>
</dbReference>
<dbReference type="OrthoDB" id="3934656at2759"/>
<feature type="binding site" description="axial binding residue" evidence="5">
    <location>
        <position position="450"/>
    </location>
    <ligand>
        <name>heme</name>
        <dbReference type="ChEBI" id="CHEBI:30413"/>
    </ligand>
    <ligandPart>
        <name>Fe</name>
        <dbReference type="ChEBI" id="CHEBI:18248"/>
    </ligandPart>
</feature>
<dbReference type="PRINTS" id="PR00463">
    <property type="entry name" value="EP450I"/>
</dbReference>
<sequence length="504" mass="56561">MEVKIPFIQTTVPLLALVGGGLAICLLHLAVSIIYSLYLSPLRNVPGPALARYTPLWELWALRKGGFHERLIRLHEQHGPVVRLAPNRYSFNGAADMKKIYGVGSGFVKSEFYHSWGDPQRDNIFSIRDEKKHAQRKRAIAQLYTMTTVVSYEQAVEKMNVVFADSLRRHTSGNTSFGLPAFCQYYAFDVIGEITMETNFGMMDNYGDKTGIIKAIGNINDYTVQMGLIPEYHNAIFGLLKTLGLPTARVLTENIIRTIEQFRKADRSADAFYESFLAKLLRLEKQGKADKWTMMDVAGANINAGSDTTGLTLSAAFYYVYSHPDKLARLRDELDRFERDGRASDPVTFAQVQDMPYLQAVIKEVLRMHPAVGVILPRTVPEGGAELGGYVFPAKTAVGCSAWPLHYNAEQIDRPREFLPERWLDSDGDAASKNNPASTSFAFGGGSRVCIGKNISLLEISKLLPQVVRNFDIHINAESEAMPTRGMWFIWPQYTCRVEERKRA</sequence>
<keyword evidence="2 5" id="KW-0349">Heme</keyword>
<evidence type="ECO:0008006" key="10">
    <source>
        <dbReference type="Google" id="ProtNLM"/>
    </source>
</evidence>
<evidence type="ECO:0000256" key="6">
    <source>
        <dbReference type="RuleBase" id="RU000461"/>
    </source>
</evidence>
<dbReference type="GO" id="GO:0005506">
    <property type="term" value="F:iron ion binding"/>
    <property type="evidence" value="ECO:0007669"/>
    <property type="project" value="InterPro"/>
</dbReference>
<accession>A0A0F7ZKM6</accession>
<evidence type="ECO:0000256" key="4">
    <source>
        <dbReference type="ARBA" id="ARBA00023004"/>
    </source>
</evidence>
<comment type="cofactor">
    <cofactor evidence="1 5">
        <name>heme</name>
        <dbReference type="ChEBI" id="CHEBI:30413"/>
    </cofactor>
</comment>
<gene>
    <name evidence="8" type="ORF">HIM_05107</name>
</gene>
<dbReference type="PRINTS" id="PR00385">
    <property type="entry name" value="P450"/>
</dbReference>
<dbReference type="GO" id="GO:0020037">
    <property type="term" value="F:heme binding"/>
    <property type="evidence" value="ECO:0007669"/>
    <property type="project" value="InterPro"/>
</dbReference>
<keyword evidence="9" id="KW-1185">Reference proteome</keyword>
<dbReference type="Proteomes" id="UP000054481">
    <property type="component" value="Unassembled WGS sequence"/>
</dbReference>
<feature type="transmembrane region" description="Helical" evidence="7">
    <location>
        <begin position="12"/>
        <end position="38"/>
    </location>
</feature>
<proteinExistence type="inferred from homology"/>
<comment type="similarity">
    <text evidence="6">Belongs to the cytochrome P450 family.</text>
</comment>
<dbReference type="InterPro" id="IPR050121">
    <property type="entry name" value="Cytochrome_P450_monoxygenase"/>
</dbReference>
<keyword evidence="3 5" id="KW-0479">Metal-binding</keyword>
<keyword evidence="7" id="KW-0472">Membrane</keyword>
<dbReference type="SUPFAM" id="SSF48264">
    <property type="entry name" value="Cytochrome P450"/>
    <property type="match status" value="1"/>
</dbReference>
<dbReference type="EMBL" id="KQ030517">
    <property type="protein sequence ID" value="KJZ75411.1"/>
    <property type="molecule type" value="Genomic_DNA"/>
</dbReference>
<dbReference type="InterPro" id="IPR017972">
    <property type="entry name" value="Cyt_P450_CS"/>
</dbReference>
<evidence type="ECO:0000313" key="8">
    <source>
        <dbReference type="EMBL" id="KJZ75411.1"/>
    </source>
</evidence>
<dbReference type="GO" id="GO:0004497">
    <property type="term" value="F:monooxygenase activity"/>
    <property type="evidence" value="ECO:0007669"/>
    <property type="project" value="UniProtKB-KW"/>
</dbReference>
<keyword evidence="7" id="KW-1133">Transmembrane helix</keyword>
<dbReference type="CDD" id="cd11060">
    <property type="entry name" value="CYP57A1-like"/>
    <property type="match status" value="1"/>
</dbReference>
<evidence type="ECO:0000256" key="1">
    <source>
        <dbReference type="ARBA" id="ARBA00001971"/>
    </source>
</evidence>
<dbReference type="Pfam" id="PF00067">
    <property type="entry name" value="p450"/>
    <property type="match status" value="1"/>
</dbReference>
<evidence type="ECO:0000256" key="5">
    <source>
        <dbReference type="PIRSR" id="PIRSR602401-1"/>
    </source>
</evidence>
<dbReference type="PANTHER" id="PTHR24305">
    <property type="entry name" value="CYTOCHROME P450"/>
    <property type="match status" value="1"/>
</dbReference>
<name>A0A0F7ZKM6_9HYPO</name>
<dbReference type="InterPro" id="IPR002401">
    <property type="entry name" value="Cyt_P450_E_grp-I"/>
</dbReference>
<evidence type="ECO:0000313" key="9">
    <source>
        <dbReference type="Proteomes" id="UP000054481"/>
    </source>
</evidence>
<dbReference type="InterPro" id="IPR001128">
    <property type="entry name" value="Cyt_P450"/>
</dbReference>
<keyword evidence="6" id="KW-0503">Monooxygenase</keyword>
<dbReference type="PROSITE" id="PS00086">
    <property type="entry name" value="CYTOCHROME_P450"/>
    <property type="match status" value="1"/>
</dbReference>
<dbReference type="AlphaFoldDB" id="A0A0F7ZKM6"/>
<dbReference type="InterPro" id="IPR036396">
    <property type="entry name" value="Cyt_P450_sf"/>
</dbReference>
<organism evidence="8 9">
    <name type="scientific">Hirsutella minnesotensis 3608</name>
    <dbReference type="NCBI Taxonomy" id="1043627"/>
    <lineage>
        <taxon>Eukaryota</taxon>
        <taxon>Fungi</taxon>
        <taxon>Dikarya</taxon>
        <taxon>Ascomycota</taxon>
        <taxon>Pezizomycotina</taxon>
        <taxon>Sordariomycetes</taxon>
        <taxon>Hypocreomycetidae</taxon>
        <taxon>Hypocreales</taxon>
        <taxon>Ophiocordycipitaceae</taxon>
        <taxon>Hirsutella</taxon>
    </lineage>
</organism>